<keyword evidence="9" id="KW-1185">Reference proteome</keyword>
<dbReference type="Proteomes" id="UP001353858">
    <property type="component" value="Unassembled WGS sequence"/>
</dbReference>
<sequence>MVMCFVPLCKHYSEQKTCRFLTFPVNPEDRKKWVHLIRRADREPSKYSLVCSCHFKHGERKNGPTLFEHNFKRRLEFSSPEKRERTRKQGQKIVSAEREGMPEQDPMPGTSQTVESCYKF</sequence>
<reference evidence="9" key="1">
    <citation type="submission" date="2023-01" db="EMBL/GenBank/DDBJ databases">
        <title>Key to firefly adult light organ development and bioluminescence: homeobox transcription factors regulate luciferase expression and transportation to peroxisome.</title>
        <authorList>
            <person name="Fu X."/>
        </authorList>
    </citation>
    <scope>NUCLEOTIDE SEQUENCE [LARGE SCALE GENOMIC DNA]</scope>
</reference>
<dbReference type="Pfam" id="PF05485">
    <property type="entry name" value="THAP"/>
    <property type="match status" value="1"/>
</dbReference>
<accession>A0AAN7PBG1</accession>
<feature type="region of interest" description="Disordered" evidence="6">
    <location>
        <begin position="77"/>
        <end position="120"/>
    </location>
</feature>
<evidence type="ECO:0000256" key="3">
    <source>
        <dbReference type="ARBA" id="ARBA00022833"/>
    </source>
</evidence>
<keyword evidence="1" id="KW-0479">Metal-binding</keyword>
<gene>
    <name evidence="8" type="ORF">RN001_001341</name>
</gene>
<organism evidence="8 9">
    <name type="scientific">Aquatica leii</name>
    <dbReference type="NCBI Taxonomy" id="1421715"/>
    <lineage>
        <taxon>Eukaryota</taxon>
        <taxon>Metazoa</taxon>
        <taxon>Ecdysozoa</taxon>
        <taxon>Arthropoda</taxon>
        <taxon>Hexapoda</taxon>
        <taxon>Insecta</taxon>
        <taxon>Pterygota</taxon>
        <taxon>Neoptera</taxon>
        <taxon>Endopterygota</taxon>
        <taxon>Coleoptera</taxon>
        <taxon>Polyphaga</taxon>
        <taxon>Elateriformia</taxon>
        <taxon>Elateroidea</taxon>
        <taxon>Lampyridae</taxon>
        <taxon>Luciolinae</taxon>
        <taxon>Aquatica</taxon>
    </lineage>
</organism>
<dbReference type="PROSITE" id="PS50950">
    <property type="entry name" value="ZF_THAP"/>
    <property type="match status" value="1"/>
</dbReference>
<protein>
    <recommendedName>
        <fullName evidence="7">THAP-type domain-containing protein</fullName>
    </recommendedName>
</protein>
<evidence type="ECO:0000256" key="5">
    <source>
        <dbReference type="PROSITE-ProRule" id="PRU00309"/>
    </source>
</evidence>
<dbReference type="Gene3D" id="6.20.210.20">
    <property type="entry name" value="THAP domain"/>
    <property type="match status" value="1"/>
</dbReference>
<dbReference type="InterPro" id="IPR006612">
    <property type="entry name" value="THAP_Znf"/>
</dbReference>
<evidence type="ECO:0000259" key="7">
    <source>
        <dbReference type="PROSITE" id="PS50950"/>
    </source>
</evidence>
<dbReference type="InterPro" id="IPR038441">
    <property type="entry name" value="THAP_Znf_sf"/>
</dbReference>
<keyword evidence="2 5" id="KW-0863">Zinc-finger</keyword>
<evidence type="ECO:0000313" key="9">
    <source>
        <dbReference type="Proteomes" id="UP001353858"/>
    </source>
</evidence>
<dbReference type="GO" id="GO:0003677">
    <property type="term" value="F:DNA binding"/>
    <property type="evidence" value="ECO:0007669"/>
    <property type="project" value="UniProtKB-UniRule"/>
</dbReference>
<dbReference type="SUPFAM" id="SSF57716">
    <property type="entry name" value="Glucocorticoid receptor-like (DNA-binding domain)"/>
    <property type="match status" value="1"/>
</dbReference>
<name>A0AAN7PBG1_9COLE</name>
<proteinExistence type="predicted"/>
<dbReference type="EMBL" id="JARPUR010000001">
    <property type="protein sequence ID" value="KAK4885070.1"/>
    <property type="molecule type" value="Genomic_DNA"/>
</dbReference>
<dbReference type="AlphaFoldDB" id="A0AAN7PBG1"/>
<dbReference type="GO" id="GO:0008270">
    <property type="term" value="F:zinc ion binding"/>
    <property type="evidence" value="ECO:0007669"/>
    <property type="project" value="UniProtKB-KW"/>
</dbReference>
<keyword evidence="4 5" id="KW-0238">DNA-binding</keyword>
<evidence type="ECO:0000256" key="6">
    <source>
        <dbReference type="SAM" id="MobiDB-lite"/>
    </source>
</evidence>
<feature type="compositionally biased region" description="Polar residues" evidence="6">
    <location>
        <begin position="109"/>
        <end position="120"/>
    </location>
</feature>
<evidence type="ECO:0000256" key="2">
    <source>
        <dbReference type="ARBA" id="ARBA00022771"/>
    </source>
</evidence>
<evidence type="ECO:0000256" key="1">
    <source>
        <dbReference type="ARBA" id="ARBA00022723"/>
    </source>
</evidence>
<evidence type="ECO:0000256" key="4">
    <source>
        <dbReference type="ARBA" id="ARBA00023125"/>
    </source>
</evidence>
<evidence type="ECO:0000313" key="8">
    <source>
        <dbReference type="EMBL" id="KAK4885070.1"/>
    </source>
</evidence>
<comment type="caution">
    <text evidence="8">The sequence shown here is derived from an EMBL/GenBank/DDBJ whole genome shotgun (WGS) entry which is preliminary data.</text>
</comment>
<feature type="domain" description="THAP-type" evidence="7">
    <location>
        <begin position="1"/>
        <end position="83"/>
    </location>
</feature>
<keyword evidence="3" id="KW-0862">Zinc</keyword>